<protein>
    <submittedName>
        <fullName evidence="3">Zinc finger, CCHC-type</fullName>
    </submittedName>
</protein>
<dbReference type="EMBL" id="BKCJ010267929">
    <property type="protein sequence ID" value="GEZ34578.1"/>
    <property type="molecule type" value="Genomic_DNA"/>
</dbReference>
<comment type="caution">
    <text evidence="3">The sequence shown here is derived from an EMBL/GenBank/DDBJ whole genome shotgun (WGS) entry which is preliminary data.</text>
</comment>
<evidence type="ECO:0000313" key="3">
    <source>
        <dbReference type="EMBL" id="GEZ34578.1"/>
    </source>
</evidence>
<feature type="region of interest" description="Disordered" evidence="1">
    <location>
        <begin position="1"/>
        <end position="22"/>
    </location>
</feature>
<evidence type="ECO:0000256" key="1">
    <source>
        <dbReference type="SAM" id="MobiDB-lite"/>
    </source>
</evidence>
<organism evidence="3">
    <name type="scientific">Tanacetum cinerariifolium</name>
    <name type="common">Dalmatian daisy</name>
    <name type="synonym">Chrysanthemum cinerariifolium</name>
    <dbReference type="NCBI Taxonomy" id="118510"/>
    <lineage>
        <taxon>Eukaryota</taxon>
        <taxon>Viridiplantae</taxon>
        <taxon>Streptophyta</taxon>
        <taxon>Embryophyta</taxon>
        <taxon>Tracheophyta</taxon>
        <taxon>Spermatophyta</taxon>
        <taxon>Magnoliopsida</taxon>
        <taxon>eudicotyledons</taxon>
        <taxon>Gunneridae</taxon>
        <taxon>Pentapetalae</taxon>
        <taxon>asterids</taxon>
        <taxon>campanulids</taxon>
        <taxon>Asterales</taxon>
        <taxon>Asteraceae</taxon>
        <taxon>Asteroideae</taxon>
        <taxon>Anthemideae</taxon>
        <taxon>Anthemidinae</taxon>
        <taxon>Tanacetum</taxon>
    </lineage>
</organism>
<name>A0A699I6J6_TANCI</name>
<dbReference type="AlphaFoldDB" id="A0A699I6J6"/>
<dbReference type="InterPro" id="IPR057670">
    <property type="entry name" value="SH3_retrovirus"/>
</dbReference>
<proteinExistence type="predicted"/>
<dbReference type="Pfam" id="PF25597">
    <property type="entry name" value="SH3_retrovirus"/>
    <property type="match status" value="1"/>
</dbReference>
<feature type="domain" description="Retroviral polymerase SH3-like" evidence="2">
    <location>
        <begin position="190"/>
        <end position="243"/>
    </location>
</feature>
<feature type="non-terminal residue" evidence="3">
    <location>
        <position position="290"/>
    </location>
</feature>
<reference evidence="3" key="1">
    <citation type="journal article" date="2019" name="Sci. Rep.">
        <title>Draft genome of Tanacetum cinerariifolium, the natural source of mosquito coil.</title>
        <authorList>
            <person name="Yamashiro T."/>
            <person name="Shiraishi A."/>
            <person name="Satake H."/>
            <person name="Nakayama K."/>
        </authorList>
    </citation>
    <scope>NUCLEOTIDE SEQUENCE</scope>
</reference>
<gene>
    <name evidence="3" type="ORF">Tci_506551</name>
</gene>
<accession>A0A699I6J6</accession>
<evidence type="ECO:0000259" key="2">
    <source>
        <dbReference type="Pfam" id="PF25597"/>
    </source>
</evidence>
<sequence>MKRTGEGRTAATGSRPTGAEKEVVDLSENTCVPTPPVNTIQQTEQVGHGDTQENVLTLSIPVHKEDNDGDVVAHRFLSLWGLRNDLHICSFRACKELISHLATPAKEEVLSGLSNVEVVRRAYQSLRRSVLSHGELLKRHEQLNREHLDLYHHNETQLKELNRERKLVDILKDMEKERDDWRQIASDQGCEALVKHDTPDKLQQRSVKCIFIGYPKETMGYYFYFPPEKIVVVRYAEFFEKNLITQEVSRRAIDLEEIQDEDTSPFEITSKIPIGVEGFEPPQKEVIPIR</sequence>